<accession>Q1MZR3</accession>
<dbReference type="Proteomes" id="UP000004263">
    <property type="component" value="Unassembled WGS sequence"/>
</dbReference>
<dbReference type="CDD" id="cd11386">
    <property type="entry name" value="MCP_signal"/>
    <property type="match status" value="1"/>
</dbReference>
<feature type="compositionally biased region" description="Polar residues" evidence="5">
    <location>
        <begin position="409"/>
        <end position="443"/>
    </location>
</feature>
<comment type="caution">
    <text evidence="9">The sequence shown here is derived from an EMBL/GenBank/DDBJ whole genome shotgun (WGS) entry which is preliminary data.</text>
</comment>
<dbReference type="GO" id="GO:0004888">
    <property type="term" value="F:transmembrane signaling receptor activity"/>
    <property type="evidence" value="ECO:0007669"/>
    <property type="project" value="InterPro"/>
</dbReference>
<dbReference type="PANTHER" id="PTHR32089">
    <property type="entry name" value="METHYL-ACCEPTING CHEMOTAXIS PROTEIN MCPB"/>
    <property type="match status" value="1"/>
</dbReference>
<dbReference type="CDD" id="cd06225">
    <property type="entry name" value="HAMP"/>
    <property type="match status" value="1"/>
</dbReference>
<dbReference type="PRINTS" id="PR00260">
    <property type="entry name" value="CHEMTRNSDUCR"/>
</dbReference>
<evidence type="ECO:0000256" key="1">
    <source>
        <dbReference type="ARBA" id="ARBA00004370"/>
    </source>
</evidence>
<dbReference type="Gene3D" id="1.10.287.950">
    <property type="entry name" value="Methyl-accepting chemotaxis protein"/>
    <property type="match status" value="1"/>
</dbReference>
<organism evidence="9 10">
    <name type="scientific">Bermanella marisrubri</name>
    <dbReference type="NCBI Taxonomy" id="207949"/>
    <lineage>
        <taxon>Bacteria</taxon>
        <taxon>Pseudomonadati</taxon>
        <taxon>Pseudomonadota</taxon>
        <taxon>Gammaproteobacteria</taxon>
        <taxon>Oceanospirillales</taxon>
        <taxon>Oceanospirillaceae</taxon>
        <taxon>Bermanella</taxon>
    </lineage>
</organism>
<keyword evidence="6" id="KW-0472">Membrane</keyword>
<keyword evidence="6" id="KW-0812">Transmembrane</keyword>
<dbReference type="GO" id="GO:0007165">
    <property type="term" value="P:signal transduction"/>
    <property type="evidence" value="ECO:0007669"/>
    <property type="project" value="UniProtKB-KW"/>
</dbReference>
<comment type="similarity">
    <text evidence="3">Belongs to the methyl-accepting chemotaxis (MCP) protein family.</text>
</comment>
<comment type="subcellular location">
    <subcellularLocation>
        <location evidence="1">Membrane</location>
    </subcellularLocation>
</comment>
<dbReference type="AlphaFoldDB" id="Q1MZR3"/>
<dbReference type="OrthoDB" id="5800769at2"/>
<evidence type="ECO:0000256" key="4">
    <source>
        <dbReference type="PROSITE-ProRule" id="PRU00284"/>
    </source>
</evidence>
<feature type="domain" description="Methyl-accepting transducer" evidence="7">
    <location>
        <begin position="402"/>
        <end position="638"/>
    </location>
</feature>
<name>Q1MZR3_9GAMM</name>
<dbReference type="InterPro" id="IPR003660">
    <property type="entry name" value="HAMP_dom"/>
</dbReference>
<proteinExistence type="inferred from homology"/>
<sequence>MHGLLAPAIALMNRLSYAQKFGVISLTFFVPLLFLSSVIVNETYQEKHNTDLARESLQLIEKVLVTVDIASKYRDLATAETFFPRPELTQETEKYEAQLKAQLTEMEQNPEFQEVVEDLDQRIAGWKKGFARTGENKQPTVQDQYKAYNRIVQDILFLSYSVAQHSGVAQDTDDRVQLLLKLITNDYPNYKAKLGFAHAVGVYAIIEKYIGTMTYNFLNDTYDALDLSFKAMQQNHNALLEENSLFKDQFSELFSKVEKNAEDIKFKLDEELIAAVSVETTWQAYSDHYSERLKPFTTVRNQSLSILNDILQVRVDALMQKLMTVVVAIALVILLIVYLYAAFFWSVRSTVGEFHGAAKKISRGDMRIRVKVDSRDEMGELSGEFNDMVDKIHSLLQAVHKTARDVGSAMTQVGSNAEKSSTAAEEQLRQTEQVASAVTQMSASAEEVNRQSSDASSSAAKATDQANKANSVVGDTLGQINQLADEIMRSTNVINTLSENSENIANMLAVIKGIAEQTNLLALNAAIEAARAGEQGRGFAVVADEVRTLASRTQSSAQEIDEVMTTIHEGISNAVEVMGNSHMMAQDTVESSGKVREALSEIMNVVQDISQANNQIAASAAEQTDVARTIDQNVVSISDLGRATVDDAAETVAAIREVVGLTDSLLEKLERFQV</sequence>
<dbReference type="PROSITE" id="PS50111">
    <property type="entry name" value="CHEMOTAXIS_TRANSDUC_2"/>
    <property type="match status" value="1"/>
</dbReference>
<dbReference type="GO" id="GO:0006935">
    <property type="term" value="P:chemotaxis"/>
    <property type="evidence" value="ECO:0007669"/>
    <property type="project" value="InterPro"/>
</dbReference>
<keyword evidence="2 4" id="KW-0807">Transducer</keyword>
<dbReference type="SUPFAM" id="SSF58104">
    <property type="entry name" value="Methyl-accepting chemotaxis protein (MCP) signaling domain"/>
    <property type="match status" value="1"/>
</dbReference>
<keyword evidence="10" id="KW-1185">Reference proteome</keyword>
<evidence type="ECO:0000259" key="7">
    <source>
        <dbReference type="PROSITE" id="PS50111"/>
    </source>
</evidence>
<evidence type="ECO:0000313" key="9">
    <source>
        <dbReference type="EMBL" id="EAT11494.1"/>
    </source>
</evidence>
<dbReference type="Pfam" id="PF00672">
    <property type="entry name" value="HAMP"/>
    <property type="match status" value="1"/>
</dbReference>
<dbReference type="FunFam" id="1.10.287.950:FF:000001">
    <property type="entry name" value="Methyl-accepting chemotaxis sensory transducer"/>
    <property type="match status" value="1"/>
</dbReference>
<dbReference type="Pfam" id="PF00015">
    <property type="entry name" value="MCPsignal"/>
    <property type="match status" value="1"/>
</dbReference>
<evidence type="ECO:0000256" key="6">
    <source>
        <dbReference type="SAM" id="Phobius"/>
    </source>
</evidence>
<evidence type="ECO:0000256" key="2">
    <source>
        <dbReference type="ARBA" id="ARBA00023224"/>
    </source>
</evidence>
<dbReference type="GO" id="GO:0016020">
    <property type="term" value="C:membrane"/>
    <property type="evidence" value="ECO:0007669"/>
    <property type="project" value="UniProtKB-SubCell"/>
</dbReference>
<dbReference type="InterPro" id="IPR004089">
    <property type="entry name" value="MCPsignal_dom"/>
</dbReference>
<feature type="domain" description="HAMP" evidence="8">
    <location>
        <begin position="345"/>
        <end position="397"/>
    </location>
</feature>
<dbReference type="HOGENOM" id="CLU_000445_107_27_6"/>
<feature type="compositionally biased region" description="Low complexity" evidence="5">
    <location>
        <begin position="451"/>
        <end position="466"/>
    </location>
</feature>
<evidence type="ECO:0000313" key="10">
    <source>
        <dbReference type="Proteomes" id="UP000004263"/>
    </source>
</evidence>
<evidence type="ECO:0000256" key="3">
    <source>
        <dbReference type="ARBA" id="ARBA00029447"/>
    </source>
</evidence>
<dbReference type="EMBL" id="AAQH01000017">
    <property type="protein sequence ID" value="EAT11494.1"/>
    <property type="molecule type" value="Genomic_DNA"/>
</dbReference>
<evidence type="ECO:0000256" key="5">
    <source>
        <dbReference type="SAM" id="MobiDB-lite"/>
    </source>
</evidence>
<feature type="transmembrane region" description="Helical" evidence="6">
    <location>
        <begin position="322"/>
        <end position="345"/>
    </location>
</feature>
<dbReference type="RefSeq" id="WP_007016567.1">
    <property type="nucleotide sequence ID" value="NZ_AAQH01000017.1"/>
</dbReference>
<dbReference type="PROSITE" id="PS50885">
    <property type="entry name" value="HAMP"/>
    <property type="match status" value="1"/>
</dbReference>
<dbReference type="PANTHER" id="PTHR32089:SF120">
    <property type="entry name" value="METHYL-ACCEPTING CHEMOTAXIS PROTEIN TLPQ"/>
    <property type="match status" value="1"/>
</dbReference>
<evidence type="ECO:0000259" key="8">
    <source>
        <dbReference type="PROSITE" id="PS50885"/>
    </source>
</evidence>
<dbReference type="STRING" id="207949.RED65_04785"/>
<dbReference type="SMART" id="SM00304">
    <property type="entry name" value="HAMP"/>
    <property type="match status" value="1"/>
</dbReference>
<feature type="region of interest" description="Disordered" evidence="5">
    <location>
        <begin position="407"/>
        <end position="469"/>
    </location>
</feature>
<dbReference type="SMART" id="SM00283">
    <property type="entry name" value="MA"/>
    <property type="match status" value="1"/>
</dbReference>
<protein>
    <submittedName>
        <fullName evidence="9">Methyl-accepting chemotaxis protein</fullName>
    </submittedName>
</protein>
<gene>
    <name evidence="9" type="ORF">RED65_04785</name>
</gene>
<dbReference type="InterPro" id="IPR004090">
    <property type="entry name" value="Chemotax_Me-accpt_rcpt"/>
</dbReference>
<keyword evidence="6" id="KW-1133">Transmembrane helix</keyword>
<reference evidence="9 10" key="1">
    <citation type="submission" date="2006-03" db="EMBL/GenBank/DDBJ databases">
        <authorList>
            <person name="Pinhassi J."/>
            <person name="Pedros-Alio C."/>
            <person name="Ferriera S."/>
            <person name="Johnson J."/>
            <person name="Kravitz S."/>
            <person name="Halpern A."/>
            <person name="Remington K."/>
            <person name="Beeson K."/>
            <person name="Tran B."/>
            <person name="Rogers Y.-H."/>
            <person name="Friedman R."/>
            <person name="Venter J.C."/>
        </authorList>
    </citation>
    <scope>NUCLEOTIDE SEQUENCE [LARGE SCALE GENOMIC DNA]</scope>
    <source>
        <strain evidence="9 10">RED65</strain>
    </source>
</reference>